<dbReference type="HOGENOM" id="CLU_516704_0_0_6"/>
<dbReference type="eggNOG" id="COG2220">
    <property type="taxonomic scope" value="Bacteria"/>
</dbReference>
<reference evidence="3 4" key="1">
    <citation type="journal article" date="2011" name="J. Bacteriol.">
        <title>Complete Genome Sequence of the Aerobic Marine Methanotroph Methylomonas methanica MC09.</title>
        <authorList>
            <person name="Boden R."/>
            <person name="Cunliffe M."/>
            <person name="Scanlan J."/>
            <person name="Moussard H."/>
            <person name="Kits K.D."/>
            <person name="Klotz M.G."/>
            <person name="Jetten M.S."/>
            <person name="Vuilleumier S."/>
            <person name="Han J."/>
            <person name="Peters L."/>
            <person name="Mikhailova N."/>
            <person name="Teshima H."/>
            <person name="Tapia R."/>
            <person name="Kyrpides N."/>
            <person name="Ivanova N."/>
            <person name="Pagani I."/>
            <person name="Cheng J.F."/>
            <person name="Goodwin L."/>
            <person name="Han C."/>
            <person name="Hauser L."/>
            <person name="Land M.L."/>
            <person name="Lapidus A."/>
            <person name="Lucas S."/>
            <person name="Pitluck S."/>
            <person name="Woyke T."/>
            <person name="Stein L."/>
            <person name="Murrell J.C."/>
        </authorList>
    </citation>
    <scope>NUCLEOTIDE SEQUENCE [LARGE SCALE GENOMIC DNA]</scope>
    <source>
        <strain evidence="3 4">MC09</strain>
    </source>
</reference>
<dbReference type="PANTHER" id="PTHR43546">
    <property type="entry name" value="UPF0173 METAL-DEPENDENT HYDROLASE MJ1163-RELATED"/>
    <property type="match status" value="1"/>
</dbReference>
<dbReference type="InterPro" id="IPR041141">
    <property type="entry name" value="CmlA_N"/>
</dbReference>
<feature type="domain" description="Metallo-beta-lactamase" evidence="1">
    <location>
        <begin position="271"/>
        <end position="478"/>
    </location>
</feature>
<dbReference type="RefSeq" id="WP_013820111.1">
    <property type="nucleotide sequence ID" value="NC_015572.1"/>
</dbReference>
<dbReference type="OrthoDB" id="5657199at2"/>
<reference evidence="4" key="3">
    <citation type="submission" date="2011-05" db="EMBL/GenBank/DDBJ databases">
        <title>Complete sequence of Methylomonas methanica MC09.</title>
        <authorList>
            <consortium name="US DOE Joint Genome Institute"/>
            <person name="Lucas S."/>
            <person name="Han J."/>
            <person name="Lapidus A."/>
            <person name="Cheng J.-F."/>
            <person name="Goodwin L."/>
            <person name="Pitluck S."/>
            <person name="Peters L."/>
            <person name="Mikhailova N."/>
            <person name="Teshima H."/>
            <person name="Han C."/>
            <person name="Tapia R."/>
            <person name="Land M."/>
            <person name="Hauser L."/>
            <person name="Kyrpides N."/>
            <person name="Ivanova N."/>
            <person name="Pagani I."/>
            <person name="Stein L."/>
            <person name="Woyke T."/>
        </authorList>
    </citation>
    <scope>NUCLEOTIDE SEQUENCE [LARGE SCALE GENOMIC DNA]</scope>
    <source>
        <strain evidence="4">MC09</strain>
    </source>
</reference>
<organism evidence="3 4">
    <name type="scientific">Methylomonas methanica (strain DSM 25384 / MC09)</name>
    <dbReference type="NCBI Taxonomy" id="857087"/>
    <lineage>
        <taxon>Bacteria</taxon>
        <taxon>Pseudomonadati</taxon>
        <taxon>Pseudomonadota</taxon>
        <taxon>Gammaproteobacteria</taxon>
        <taxon>Methylococcales</taxon>
        <taxon>Methylococcaceae</taxon>
        <taxon>Methylomonas</taxon>
    </lineage>
</organism>
<gene>
    <name evidence="3" type="ordered locus">Metme_3520</name>
</gene>
<proteinExistence type="predicted"/>
<dbReference type="KEGG" id="mmt:Metme_3520"/>
<dbReference type="Proteomes" id="UP000008888">
    <property type="component" value="Chromosome"/>
</dbReference>
<sequence>MNDNTLYRLADSTAVEALVDRWVAWPHTFSPVAASLHRLNYQKKNLTSYVQNPAIHVKSSANPKLLGGPFVNVPEERIGDIALMLENMSGEHADSLRMAEDLIAFQNRLDRDAAGQSLEPYYRELPDSLRGYVELLYDYQNRPIVRCIESLFYKSRHYKKHLQSLRLFTQTHDRARAYYMSTPRLPDDDSIAWDIPFAETAVDELFKLDTHPQPLGYIRQLLGLDAADDAKLIRLLDRQPPKAAEPWLGDGVRVRYLGHAGVLIEAGGIAILVDPFIAVKPSLGGIDRYSFQDLPAHIDYVLITHVHHDHYVFETLLRLRHRIGCLVVPKSSGIFYADISMKLLARELGFHRVVEVDPLDNITFNGGEIVAVPFLGEHNDLPFAKTAYLVRAGNQKLLFAADSNCLDEQMYRNLCIEYGPIDTVFLGMECIGAPLSWVYGALLPKLPDHKHCQARRSNGSNAEGALQLLDAVGANRVYVYAIGREPWLQYFMALEPEDDDAYIREINKMLAVCHQHGFSDARRLYGCDEIFLGRDD</sequence>
<dbReference type="Pfam" id="PF12706">
    <property type="entry name" value="Lactamase_B_2"/>
    <property type="match status" value="1"/>
</dbReference>
<dbReference type="InterPro" id="IPR001279">
    <property type="entry name" value="Metallo-B-lactamas"/>
</dbReference>
<accession>G0A7P3</accession>
<evidence type="ECO:0000259" key="2">
    <source>
        <dbReference type="Pfam" id="PF18456"/>
    </source>
</evidence>
<dbReference type="Pfam" id="PF18456">
    <property type="entry name" value="CmlA_N"/>
    <property type="match status" value="1"/>
</dbReference>
<name>G0A7P3_METMM</name>
<dbReference type="AlphaFoldDB" id="G0A7P3"/>
<keyword evidence="4" id="KW-1185">Reference proteome</keyword>
<dbReference type="Gene3D" id="3.60.15.10">
    <property type="entry name" value="Ribonuclease Z/Hydroxyacylglutathione hydrolase-like"/>
    <property type="match status" value="1"/>
</dbReference>
<dbReference type="InterPro" id="IPR050114">
    <property type="entry name" value="UPF0173_UPF0282_UlaG_hydrolase"/>
</dbReference>
<evidence type="ECO:0000259" key="1">
    <source>
        <dbReference type="Pfam" id="PF12706"/>
    </source>
</evidence>
<evidence type="ECO:0000313" key="4">
    <source>
        <dbReference type="Proteomes" id="UP000008888"/>
    </source>
</evidence>
<dbReference type="EMBL" id="CP002738">
    <property type="protein sequence ID" value="AEG01886.1"/>
    <property type="molecule type" value="Genomic_DNA"/>
</dbReference>
<dbReference type="SUPFAM" id="SSF56281">
    <property type="entry name" value="Metallo-hydrolase/oxidoreductase"/>
    <property type="match status" value="1"/>
</dbReference>
<evidence type="ECO:0000313" key="3">
    <source>
        <dbReference type="EMBL" id="AEG01886.1"/>
    </source>
</evidence>
<dbReference type="InterPro" id="IPR036866">
    <property type="entry name" value="RibonucZ/Hydroxyglut_hydro"/>
</dbReference>
<dbReference type="STRING" id="857087.Metme_3520"/>
<reference key="2">
    <citation type="submission" date="2011-05" db="EMBL/GenBank/DDBJ databases">
        <title>Complete genome sequence of the aerobic marine methanotroph Methylomonas methanica MC09.</title>
        <authorList>
            <person name="Boden R."/>
            <person name="Cunliffe M."/>
            <person name="Scanlan J."/>
            <person name="Moussard H."/>
            <person name="Kits K.D."/>
            <person name="Klotz M."/>
            <person name="Jetten M."/>
            <person name="Vuilleumier S."/>
            <person name="Han J."/>
            <person name="Peters L."/>
            <person name="Mikhailova N."/>
            <person name="Teshima H."/>
            <person name="Tapia R."/>
            <person name="Kyrpides N."/>
            <person name="Ivanova N."/>
            <person name="Pagani I."/>
            <person name="Cheng J.-F."/>
            <person name="Goodwin L."/>
            <person name="Han C."/>
            <person name="Hauser L."/>
            <person name="Land M."/>
            <person name="Lapidus A."/>
            <person name="Lucas S."/>
            <person name="Pitluck S."/>
            <person name="Woyke T."/>
            <person name="Stein L.Y."/>
            <person name="Murrell C."/>
        </authorList>
    </citation>
    <scope>NUCLEOTIDE SEQUENCE</scope>
    <source>
        <strain>MC09</strain>
    </source>
</reference>
<protein>
    <submittedName>
        <fullName evidence="3">Uncharacterized protein</fullName>
    </submittedName>
</protein>
<dbReference type="PANTHER" id="PTHR43546:SF3">
    <property type="entry name" value="UPF0173 METAL-DEPENDENT HYDROLASE MJ1163"/>
    <property type="match status" value="1"/>
</dbReference>
<feature type="domain" description="Diiron non-heme beta-hydroxylase N-terminal" evidence="2">
    <location>
        <begin position="8"/>
        <end position="240"/>
    </location>
</feature>